<dbReference type="EMBL" id="OKRB01000086">
    <property type="protein sequence ID" value="SPE21032.1"/>
    <property type="molecule type" value="Genomic_DNA"/>
</dbReference>
<feature type="domain" description="D-isomer specific 2-hydroxyacid dehydrogenase NAD-binding" evidence="7">
    <location>
        <begin position="107"/>
        <end position="283"/>
    </location>
</feature>
<feature type="domain" description="D-isomer specific 2-hydroxyacid dehydrogenase catalytic" evidence="6">
    <location>
        <begin position="4"/>
        <end position="314"/>
    </location>
</feature>
<dbReference type="CDD" id="cd12173">
    <property type="entry name" value="PGDH_4"/>
    <property type="match status" value="1"/>
</dbReference>
<sequence>MIDIIISENIQGAAVAALQSRFKVVTQPDLWKDPLLLAEKAKNCRALIVRNQTPVTASLIDASAELVVIGRAGVGLDNVDYKHAEQAGIVVSYTPDQNAISVAEIAIGMMLSLARYIPAADADTKKGNWNRQRFVGTELYGKTLGIVGAGKIGYLTARRATAFGMKILAYDPFLSQDNILLSEIQAELVELDDLLSRADVVSCHLPSTPQTVGLLNRERLFRMKPGALFINTSRGKVVVESGLLEALKAGIVGGVALDVREKEPPQIGKLEKLPNVVLLPHIAAFTHEAQDRVTSAICEDVARVLDGKPAVNAVRRTTPMPRVTS</sequence>
<accession>A0A2N9LCM8</accession>
<dbReference type="InterPro" id="IPR029752">
    <property type="entry name" value="D-isomer_DH_CS1"/>
</dbReference>
<comment type="similarity">
    <text evidence="1 5">Belongs to the D-isomer specific 2-hydroxyacid dehydrogenase family.</text>
</comment>
<dbReference type="GO" id="GO:0102155">
    <property type="term" value="F:S-sulfolactate dehydrogenase activity"/>
    <property type="evidence" value="ECO:0007669"/>
    <property type="project" value="UniProtKB-EC"/>
</dbReference>
<dbReference type="EC" id="1.1.1.310" evidence="8"/>
<evidence type="ECO:0000256" key="3">
    <source>
        <dbReference type="ARBA" id="ARBA00023002"/>
    </source>
</evidence>
<name>A0A2N9LCM8_9BACT</name>
<evidence type="ECO:0000256" key="4">
    <source>
        <dbReference type="ARBA" id="ARBA00023027"/>
    </source>
</evidence>
<keyword evidence="3 5" id="KW-0560">Oxidoreductase</keyword>
<evidence type="ECO:0000313" key="9">
    <source>
        <dbReference type="Proteomes" id="UP000239735"/>
    </source>
</evidence>
<evidence type="ECO:0000256" key="2">
    <source>
        <dbReference type="ARBA" id="ARBA00022605"/>
    </source>
</evidence>
<dbReference type="Proteomes" id="UP000239735">
    <property type="component" value="Unassembled WGS sequence"/>
</dbReference>
<dbReference type="PANTHER" id="PTHR42789:SF1">
    <property type="entry name" value="D-ISOMER SPECIFIC 2-HYDROXYACID DEHYDROGENASE FAMILY PROTEIN (AFU_ORTHOLOGUE AFUA_6G10090)"/>
    <property type="match status" value="1"/>
</dbReference>
<dbReference type="PROSITE" id="PS00671">
    <property type="entry name" value="D_2_HYDROXYACID_DH_3"/>
    <property type="match status" value="1"/>
</dbReference>
<dbReference type="Pfam" id="PF00389">
    <property type="entry name" value="2-Hacid_dh"/>
    <property type="match status" value="1"/>
</dbReference>
<dbReference type="InterPro" id="IPR029753">
    <property type="entry name" value="D-isomer_DH_CS"/>
</dbReference>
<evidence type="ECO:0000259" key="7">
    <source>
        <dbReference type="Pfam" id="PF02826"/>
    </source>
</evidence>
<dbReference type="SUPFAM" id="SSF51735">
    <property type="entry name" value="NAD(P)-binding Rossmann-fold domains"/>
    <property type="match status" value="1"/>
</dbReference>
<dbReference type="InterPro" id="IPR036291">
    <property type="entry name" value="NAD(P)-bd_dom_sf"/>
</dbReference>
<dbReference type="GO" id="GO:0051287">
    <property type="term" value="F:NAD binding"/>
    <property type="evidence" value="ECO:0007669"/>
    <property type="project" value="InterPro"/>
</dbReference>
<dbReference type="Pfam" id="PF02826">
    <property type="entry name" value="2-Hacid_dh_C"/>
    <property type="match status" value="1"/>
</dbReference>
<evidence type="ECO:0000313" key="8">
    <source>
        <dbReference type="EMBL" id="SPE21032.1"/>
    </source>
</evidence>
<reference evidence="9" key="1">
    <citation type="submission" date="2018-02" db="EMBL/GenBank/DDBJ databases">
        <authorList>
            <person name="Hausmann B."/>
        </authorList>
    </citation>
    <scope>NUCLEOTIDE SEQUENCE [LARGE SCALE GENOMIC DNA]</scope>
    <source>
        <strain evidence="9">Peat soil MAG SbA5</strain>
    </source>
</reference>
<dbReference type="GO" id="GO:0008652">
    <property type="term" value="P:amino acid biosynthetic process"/>
    <property type="evidence" value="ECO:0007669"/>
    <property type="project" value="UniProtKB-KW"/>
</dbReference>
<gene>
    <name evidence="8" type="primary">slcC</name>
    <name evidence="8" type="ORF">SBA5_30239</name>
</gene>
<dbReference type="InterPro" id="IPR006139">
    <property type="entry name" value="D-isomer_2_OHA_DH_cat_dom"/>
</dbReference>
<organism evidence="8 9">
    <name type="scientific">Candidatus Sulfuritelmatomonas gaucii</name>
    <dbReference type="NCBI Taxonomy" id="2043161"/>
    <lineage>
        <taxon>Bacteria</taxon>
        <taxon>Pseudomonadati</taxon>
        <taxon>Acidobacteriota</taxon>
        <taxon>Terriglobia</taxon>
        <taxon>Terriglobales</taxon>
        <taxon>Acidobacteriaceae</taxon>
        <taxon>Candidatus Sulfuritelmatomonas</taxon>
    </lineage>
</organism>
<evidence type="ECO:0000256" key="5">
    <source>
        <dbReference type="RuleBase" id="RU003719"/>
    </source>
</evidence>
<dbReference type="OrthoDB" id="9805416at2"/>
<dbReference type="SUPFAM" id="SSF52283">
    <property type="entry name" value="Formate/glycerate dehydrogenase catalytic domain-like"/>
    <property type="match status" value="1"/>
</dbReference>
<dbReference type="FunFam" id="3.40.50.720:FF:000203">
    <property type="entry name" value="D-3-phosphoglycerate dehydrogenase (SerA)"/>
    <property type="match status" value="1"/>
</dbReference>
<evidence type="ECO:0000259" key="6">
    <source>
        <dbReference type="Pfam" id="PF00389"/>
    </source>
</evidence>
<dbReference type="AlphaFoldDB" id="A0A2N9LCM8"/>
<dbReference type="PROSITE" id="PS00065">
    <property type="entry name" value="D_2_HYDROXYACID_DH_1"/>
    <property type="match status" value="1"/>
</dbReference>
<dbReference type="InterPro" id="IPR050857">
    <property type="entry name" value="D-2-hydroxyacid_DH"/>
</dbReference>
<keyword evidence="2" id="KW-0028">Amino-acid biosynthesis</keyword>
<proteinExistence type="inferred from homology"/>
<keyword evidence="4" id="KW-0520">NAD</keyword>
<dbReference type="PANTHER" id="PTHR42789">
    <property type="entry name" value="D-ISOMER SPECIFIC 2-HYDROXYACID DEHYDROGENASE FAMILY PROTEIN (AFU_ORTHOLOGUE AFUA_6G10090)"/>
    <property type="match status" value="1"/>
</dbReference>
<dbReference type="InterPro" id="IPR006140">
    <property type="entry name" value="D-isomer_DH_NAD-bd"/>
</dbReference>
<evidence type="ECO:0000256" key="1">
    <source>
        <dbReference type="ARBA" id="ARBA00005854"/>
    </source>
</evidence>
<protein>
    <submittedName>
        <fullName evidence="8">(S)-sulfolactate dehydrogenase</fullName>
        <ecNumber evidence="8">1.1.1.310</ecNumber>
    </submittedName>
</protein>
<dbReference type="Gene3D" id="3.40.50.720">
    <property type="entry name" value="NAD(P)-binding Rossmann-like Domain"/>
    <property type="match status" value="2"/>
</dbReference>